<dbReference type="PANTHER" id="PTHR42748:SF7">
    <property type="entry name" value="NMRA LIKE REDOX SENSOR 1-RELATED"/>
    <property type="match status" value="1"/>
</dbReference>
<reference evidence="4 5" key="1">
    <citation type="journal article" date="2015" name="Genome Announc.">
        <title>Expanding the biotechnology potential of lactobacilli through comparative genomics of 213 strains and associated genera.</title>
        <authorList>
            <person name="Sun Z."/>
            <person name="Harris H.M."/>
            <person name="McCann A."/>
            <person name="Guo C."/>
            <person name="Argimon S."/>
            <person name="Zhang W."/>
            <person name="Yang X."/>
            <person name="Jeffery I.B."/>
            <person name="Cooney J.C."/>
            <person name="Kagawa T.F."/>
            <person name="Liu W."/>
            <person name="Song Y."/>
            <person name="Salvetti E."/>
            <person name="Wrobel A."/>
            <person name="Rasinkangas P."/>
            <person name="Parkhill J."/>
            <person name="Rea M.C."/>
            <person name="O'Sullivan O."/>
            <person name="Ritari J."/>
            <person name="Douillard F.P."/>
            <person name="Paul Ross R."/>
            <person name="Yang R."/>
            <person name="Briner A.E."/>
            <person name="Felis G.E."/>
            <person name="de Vos W.M."/>
            <person name="Barrangou R."/>
            <person name="Klaenhammer T.R."/>
            <person name="Caufield P.W."/>
            <person name="Cui Y."/>
            <person name="Zhang H."/>
            <person name="O'Toole P.W."/>
        </authorList>
    </citation>
    <scope>NUCLEOTIDE SEQUENCE [LARGE SCALE GENOMIC DNA]</scope>
    <source>
        <strain evidence="4 5">DSM 18390</strain>
    </source>
</reference>
<protein>
    <submittedName>
        <fullName evidence="4">NmrA family protein</fullName>
    </submittedName>
</protein>
<dbReference type="AlphaFoldDB" id="A0A0R1YBM0"/>
<comment type="similarity">
    <text evidence="1">Belongs to the NmrA-type oxidoreductase family.</text>
</comment>
<keyword evidence="2" id="KW-0521">NADP</keyword>
<dbReference type="Gene3D" id="3.40.50.720">
    <property type="entry name" value="NAD(P)-binding Rossmann-like Domain"/>
    <property type="match status" value="1"/>
</dbReference>
<evidence type="ECO:0000256" key="1">
    <source>
        <dbReference type="ARBA" id="ARBA00006328"/>
    </source>
</evidence>
<evidence type="ECO:0000313" key="5">
    <source>
        <dbReference type="Proteomes" id="UP000051010"/>
    </source>
</evidence>
<organism evidence="4 5">
    <name type="scientific">Lentilactobacillus parafarraginis DSM 18390 = JCM 14109</name>
    <dbReference type="NCBI Taxonomy" id="1423786"/>
    <lineage>
        <taxon>Bacteria</taxon>
        <taxon>Bacillati</taxon>
        <taxon>Bacillota</taxon>
        <taxon>Bacilli</taxon>
        <taxon>Lactobacillales</taxon>
        <taxon>Lactobacillaceae</taxon>
        <taxon>Lentilactobacillus</taxon>
    </lineage>
</organism>
<evidence type="ECO:0000256" key="2">
    <source>
        <dbReference type="ARBA" id="ARBA00022857"/>
    </source>
</evidence>
<dbReference type="InterPro" id="IPR051164">
    <property type="entry name" value="NmrA-like_oxidored"/>
</dbReference>
<accession>A0A0R1YBM0</accession>
<proteinExistence type="inferred from homology"/>
<dbReference type="EMBL" id="AZFZ01000098">
    <property type="protein sequence ID" value="KRM39727.1"/>
    <property type="molecule type" value="Genomic_DNA"/>
</dbReference>
<gene>
    <name evidence="4" type="ORF">FD47_GL002996</name>
</gene>
<name>A0A0R1YBM0_9LACO</name>
<evidence type="ECO:0000313" key="4">
    <source>
        <dbReference type="EMBL" id="KRM39727.1"/>
    </source>
</evidence>
<dbReference type="Proteomes" id="UP000051010">
    <property type="component" value="Unassembled WGS sequence"/>
</dbReference>
<dbReference type="SUPFAM" id="SSF51735">
    <property type="entry name" value="NAD(P)-binding Rossmann-fold domains"/>
    <property type="match status" value="1"/>
</dbReference>
<dbReference type="PANTHER" id="PTHR42748">
    <property type="entry name" value="NITROGEN METABOLITE REPRESSION PROTEIN NMRA FAMILY MEMBER"/>
    <property type="match status" value="1"/>
</dbReference>
<dbReference type="InterPro" id="IPR036291">
    <property type="entry name" value="NAD(P)-bd_dom_sf"/>
</dbReference>
<comment type="caution">
    <text evidence="4">The sequence shown here is derived from an EMBL/GenBank/DDBJ whole genome shotgun (WGS) entry which is preliminary data.</text>
</comment>
<evidence type="ECO:0000259" key="3">
    <source>
        <dbReference type="Pfam" id="PF05368"/>
    </source>
</evidence>
<sequence>MTIMILVTSAAGHTGRYFVAALVKAGFEVAATDVNPVVRDLPGIKEAFVGDLTDIDFIDKLTASSDQIVYIPPLFNSEEALIGKQLIDSAIAHHAKQFIFISVTHPILTSLWQHIAKRDVEEHLIYQGMSHHLLYTILQPMHYMHNFDPKVIHQTGKYRIFYDIDAEVAYVDPVDVGEVIAKVAKNPQTYDKATFELVGTEPYSPRDLVDTYNEITGEHAVTEYVSVTEFLDEINAKDLYFRQGFKHLADSYSAWGLDGNPYVLTKLLGRKPTTIDSYIRRVLKLR</sequence>
<dbReference type="Pfam" id="PF05368">
    <property type="entry name" value="NmrA"/>
    <property type="match status" value="1"/>
</dbReference>
<dbReference type="InterPro" id="IPR008030">
    <property type="entry name" value="NmrA-like"/>
</dbReference>
<dbReference type="PATRIC" id="fig|1423786.4.peg.3155"/>
<feature type="domain" description="NmrA-like" evidence="3">
    <location>
        <begin position="4"/>
        <end position="278"/>
    </location>
</feature>